<evidence type="ECO:0000313" key="6">
    <source>
        <dbReference type="Proteomes" id="UP001652626"/>
    </source>
</evidence>
<evidence type="ECO:0000259" key="5">
    <source>
        <dbReference type="PROSITE" id="PS50089"/>
    </source>
</evidence>
<gene>
    <name evidence="7 8" type="primary">LOC113398998</name>
</gene>
<keyword evidence="2 4" id="KW-0863">Zinc-finger</keyword>
<dbReference type="OrthoDB" id="6105938at2759"/>
<dbReference type="SMART" id="SM00184">
    <property type="entry name" value="RING"/>
    <property type="match status" value="1"/>
</dbReference>
<dbReference type="RefSeq" id="XP_064076690.1">
    <property type="nucleotide sequence ID" value="XM_064220620.1"/>
</dbReference>
<dbReference type="GeneID" id="113398998"/>
<evidence type="ECO:0000256" key="4">
    <source>
        <dbReference type="PROSITE-ProRule" id="PRU00175"/>
    </source>
</evidence>
<evidence type="ECO:0000313" key="7">
    <source>
        <dbReference type="RefSeq" id="XP_026493774.2"/>
    </source>
</evidence>
<dbReference type="InterPro" id="IPR013083">
    <property type="entry name" value="Znf_RING/FYVE/PHD"/>
</dbReference>
<dbReference type="PANTHER" id="PTHR23041:SF78">
    <property type="entry name" value="E3 UBIQUITIN-PROTEIN LIGASE RNF4"/>
    <property type="match status" value="1"/>
</dbReference>
<feature type="domain" description="RING-type" evidence="5">
    <location>
        <begin position="80"/>
        <end position="120"/>
    </location>
</feature>
<dbReference type="Proteomes" id="UP001652626">
    <property type="component" value="Chromosome 2"/>
</dbReference>
<organism evidence="6 7">
    <name type="scientific">Vanessa tameamea</name>
    <name type="common">Kamehameha butterfly</name>
    <dbReference type="NCBI Taxonomy" id="334116"/>
    <lineage>
        <taxon>Eukaryota</taxon>
        <taxon>Metazoa</taxon>
        <taxon>Ecdysozoa</taxon>
        <taxon>Arthropoda</taxon>
        <taxon>Hexapoda</taxon>
        <taxon>Insecta</taxon>
        <taxon>Pterygota</taxon>
        <taxon>Neoptera</taxon>
        <taxon>Endopterygota</taxon>
        <taxon>Lepidoptera</taxon>
        <taxon>Glossata</taxon>
        <taxon>Ditrysia</taxon>
        <taxon>Papilionoidea</taxon>
        <taxon>Nymphalidae</taxon>
        <taxon>Nymphalinae</taxon>
        <taxon>Vanessa</taxon>
    </lineage>
</organism>
<keyword evidence="1" id="KW-0479">Metal-binding</keyword>
<keyword evidence="3" id="KW-0862">Zinc</keyword>
<dbReference type="InterPro" id="IPR001841">
    <property type="entry name" value="Znf_RING"/>
</dbReference>
<sequence>MGNNIEDDVIDLTSSFTLVDQRGLANVIIDLVSEDSFNSSLQTKCVAKKHSQALTACIEKNSSGSQKKEEPRILKKFGDCPICMEELGKCPMSSTNCGHVFCSNCLEQSLKFEKRCPTCRKYLKGKLAYHPLYLSSD</sequence>
<dbReference type="PROSITE" id="PS00518">
    <property type="entry name" value="ZF_RING_1"/>
    <property type="match status" value="1"/>
</dbReference>
<dbReference type="PANTHER" id="PTHR23041">
    <property type="entry name" value="RING FINGER DOMAIN-CONTAINING"/>
    <property type="match status" value="1"/>
</dbReference>
<dbReference type="Gene3D" id="3.30.40.10">
    <property type="entry name" value="Zinc/RING finger domain, C3HC4 (zinc finger)"/>
    <property type="match status" value="1"/>
</dbReference>
<dbReference type="OMA" id="SICWDEL"/>
<evidence type="ECO:0000256" key="2">
    <source>
        <dbReference type="ARBA" id="ARBA00022771"/>
    </source>
</evidence>
<dbReference type="Pfam" id="PF13923">
    <property type="entry name" value="zf-C3HC4_2"/>
    <property type="match status" value="1"/>
</dbReference>
<evidence type="ECO:0000256" key="3">
    <source>
        <dbReference type="ARBA" id="ARBA00022833"/>
    </source>
</evidence>
<evidence type="ECO:0000313" key="8">
    <source>
        <dbReference type="RefSeq" id="XP_064076690.1"/>
    </source>
</evidence>
<name>A0A8B8I9N6_VANTA</name>
<evidence type="ECO:0000256" key="1">
    <source>
        <dbReference type="ARBA" id="ARBA00022723"/>
    </source>
</evidence>
<dbReference type="AlphaFoldDB" id="A0A8B8I9N6"/>
<protein>
    <submittedName>
        <fullName evidence="7 8">E3 ubiquitin-protein ligase RNF4-like</fullName>
    </submittedName>
</protein>
<accession>A0A8B8I9N6</accession>
<proteinExistence type="predicted"/>
<dbReference type="PROSITE" id="PS50089">
    <property type="entry name" value="ZF_RING_2"/>
    <property type="match status" value="1"/>
</dbReference>
<keyword evidence="6" id="KW-1185">Reference proteome</keyword>
<dbReference type="SUPFAM" id="SSF57850">
    <property type="entry name" value="RING/U-box"/>
    <property type="match status" value="1"/>
</dbReference>
<dbReference type="GO" id="GO:0008270">
    <property type="term" value="F:zinc ion binding"/>
    <property type="evidence" value="ECO:0007669"/>
    <property type="project" value="UniProtKB-KW"/>
</dbReference>
<dbReference type="RefSeq" id="XP_026493774.2">
    <property type="nucleotide sequence ID" value="XM_026637989.2"/>
</dbReference>
<dbReference type="InterPro" id="IPR047134">
    <property type="entry name" value="RNF4"/>
</dbReference>
<reference evidence="6 7" key="1">
    <citation type="submission" date="2025-05" db="UniProtKB">
        <authorList>
            <consortium name="RefSeq"/>
        </authorList>
    </citation>
    <scope>NUCLEOTIDE SEQUENCE [LARGE SCALE GENOMIC DNA]</scope>
    <source>
        <tissue evidence="7 8">Whole body</tissue>
    </source>
</reference>
<dbReference type="InterPro" id="IPR017907">
    <property type="entry name" value="Znf_RING_CS"/>
</dbReference>